<evidence type="ECO:0000313" key="18">
    <source>
        <dbReference type="EMBL" id="KDN66601.1"/>
    </source>
</evidence>
<dbReference type="Pfam" id="PF00187">
    <property type="entry name" value="Chitin_bind_1"/>
    <property type="match status" value="1"/>
</dbReference>
<comment type="caution">
    <text evidence="13">Lacks conserved residue(s) required for the propagation of feature annotation.</text>
</comment>
<keyword evidence="19" id="KW-1185">Reference proteome</keyword>
<evidence type="ECO:0000256" key="14">
    <source>
        <dbReference type="RuleBase" id="RU000489"/>
    </source>
</evidence>
<dbReference type="Pfam" id="PF00704">
    <property type="entry name" value="Glyco_hydro_18"/>
    <property type="match status" value="1"/>
</dbReference>
<dbReference type="SUPFAM" id="SSF57016">
    <property type="entry name" value="Plant lectins/antimicrobial peptides"/>
    <property type="match status" value="1"/>
</dbReference>
<dbReference type="Proteomes" id="UP000027238">
    <property type="component" value="Unassembled WGS sequence"/>
</dbReference>
<keyword evidence="8" id="KW-0146">Chitin degradation</keyword>
<dbReference type="HOGENOM" id="CLU_001837_2_1_1"/>
<dbReference type="EMBL" id="JMSE01000921">
    <property type="protein sequence ID" value="KDN66601.1"/>
    <property type="molecule type" value="Genomic_DNA"/>
</dbReference>
<dbReference type="SUPFAM" id="SSF51445">
    <property type="entry name" value="(Trans)glycosidases"/>
    <property type="match status" value="1"/>
</dbReference>
<dbReference type="InterPro" id="IPR001579">
    <property type="entry name" value="Glyco_hydro_18_chit_AS"/>
</dbReference>
<keyword evidence="15" id="KW-0732">Signal</keyword>
<feature type="disulfide bond" evidence="13">
    <location>
        <begin position="163"/>
        <end position="177"/>
    </location>
</feature>
<protein>
    <recommendedName>
        <fullName evidence="4">chitinase</fullName>
        <ecNumber evidence="4">3.2.1.14</ecNumber>
    </recommendedName>
</protein>
<keyword evidence="12" id="KW-0624">Polysaccharide degradation</keyword>
<keyword evidence="6 13" id="KW-0147">Chitin-binding</keyword>
<organism evidence="18 19">
    <name type="scientific">Colletotrichum sublineola</name>
    <name type="common">Sorghum anthracnose fungus</name>
    <dbReference type="NCBI Taxonomy" id="1173701"/>
    <lineage>
        <taxon>Eukaryota</taxon>
        <taxon>Fungi</taxon>
        <taxon>Dikarya</taxon>
        <taxon>Ascomycota</taxon>
        <taxon>Pezizomycotina</taxon>
        <taxon>Sordariomycetes</taxon>
        <taxon>Hypocreomycetidae</taxon>
        <taxon>Glomerellales</taxon>
        <taxon>Glomerellaceae</taxon>
        <taxon>Colletotrichum</taxon>
        <taxon>Colletotrichum graminicola species complex</taxon>
    </lineage>
</organism>
<dbReference type="PROSITE" id="PS50941">
    <property type="entry name" value="CHIT_BIND_I_2"/>
    <property type="match status" value="1"/>
</dbReference>
<keyword evidence="7 14" id="KW-0378">Hydrolase</keyword>
<dbReference type="GO" id="GO:0008061">
    <property type="term" value="F:chitin binding"/>
    <property type="evidence" value="ECO:0007669"/>
    <property type="project" value="UniProtKB-UniRule"/>
</dbReference>
<evidence type="ECO:0000256" key="15">
    <source>
        <dbReference type="SAM" id="SignalP"/>
    </source>
</evidence>
<comment type="catalytic activity">
    <reaction evidence="1">
        <text>Random endo-hydrolysis of N-acetyl-beta-D-glucosaminide (1-&gt;4)-beta-linkages in chitin and chitodextrins.</text>
        <dbReference type="EC" id="3.2.1.14"/>
    </reaction>
</comment>
<proteinExistence type="inferred from homology"/>
<dbReference type="PROSITE" id="PS00026">
    <property type="entry name" value="CHIT_BIND_I_1"/>
    <property type="match status" value="1"/>
</dbReference>
<sequence length="1756" mass="196091">MASFTTIIQTFPLFTLTLLILSLLSATSVALPTGDRDGPSLEQLITTTCRNQAYHPFDYSVKPRQDESLPLCPTNVELAAIQTRDLLLGRQVTEQQDYTCNEFKPCSNGACCPKETGWCNYGPEACGTNGQSPNDKCWSNCNAKAECGRYAETVGKECPLNVCCSPFGFCGMTEDFCKITDDEETSCQSNCEQPSSGSSNGNVRKRVVGYYEAWVHSRKCNGMSIEQMPVGALTHLMFSFAYITPGDFRIVPMDDLEPGLFSNMTAMKKQNKALKVMVALGGWTFNDPGATQFVFHDVASSKENRAKFIRNLISFMRQYGFDGVDFDWEYPGADDRGGAEEDGKNFTLLLEELKDAVKEQPLEYVVSFTTPTSFWYLRHFDLKASTEAVDFVNIMSYDLHGVWDAWNPIGSNVLAHTNITEIKLALDLYWRNEIPPEKLNLGIGFYGRSFELTDPSCHKPGCPFRGGAAPGPCTKNSGTLAYREIQDIIKKHNLKPYYEKEHQVKYIVWNQNQWVSYDDEETIKAKIDFANDQGLGGLLIWSIDQDTDNLDALGAVVGPQVKALAMKSTVSEDAAYWQQLSAQNCYVTGCGGTCDKKGFKPITTQPCGDATFFTRHSSEEDSTLCCPVNSAPDPKDCKWRSRGDAPTCNGRCEAGEVGLQMNKWGDGKYCEDGHKMYCCKSRSENTDADKCTYHDKGKKCPSGSKALTFNGQVGYDGFGTYDKKADYEHLRSLTGSSLESALDEYVWEKISLLCCPDDEFKRWKNCEWKGKPGSCFDAHCDLNTQVMLSWAGAGGGDMCFPHPDPNRVRIFCCDPPSGPNVFLPVPLDYLFPDPPEGDDVKTNAHIKTDDTWGGAHTGSDEDDPDKSAVQFYVMASPTEIQISVDKRDGSHWELFNCHDAHSTDAQTVQMVCMDSSENSNCGDLFLGNGAPGTIIQMPQDQGCGPGKYAVVESLEVSQNQTLPGHLQKRAASMSDAPVVYDLKFGYDFSLVPREYGDTQLRVDYSSRALTSVSLRFSNQEGYWNHIVNRPSDKKKRKRSLEDVGGDHKRWLEEEWRDDAHFGGLSKDELHKRWFGDDVLDWLGSLVHVDISTEKRHSFEEDFSAVIMRDEWDCEDFKGKIDAVATAGVKMATSFGFALITTLNSKDGLDLSKSYLHFANKGSVEAIFTLDALMTLDMDTGPFNIAPIYFEGVSFYVYGVFSVGPRLDLRGRVKADITVEGRIEARVSVADWEIQQTYPQQAGQYDPKELAAAKRGIDKRGLGDDVFSADLKAKGDVEVHLMPTMVFGIEFDEVWDVATTDVELVCDGWVRMRADSNTDCGFGYGIDAGVSIAATARVPEIFQWNPKEHKFRELEKNLIPGDGNEWKCPSTSSRRAIDVGSNSSVVAPPALSESYLRKRLVPYESDVRPNSKQKTCPAKGGAKSPAKCEEIPGFDAFYEGIENSWGGSGLARRSIEADEAGGNLTSESSHLLERELEKRAGKDLDICKGVSKYNVKWLPWASLDLQCGFLGTGEQVLKNRKGNNEQYVIEHVLEGQAFQRWLSVEGDDSRGIRDLCRALKDGGWMGYTSDPNGASLPRVHPLDWVVQQAYPSATYHSTEFISVIEPVNWQKERSFHFSGLLQEETYLEDESSWTEGEKLDLNLRVLKFTVVVYAYLSDPEIRALYVEQANRVGDKLEEMENHMESNNGWTKRDLRGNWNRFIKTITGIAGDRIVELLREYIDRAEDVLTGTVEAQDDAARAQRRRNIEALSYRESLY</sequence>
<dbReference type="InterPro" id="IPR017853">
    <property type="entry name" value="GH"/>
</dbReference>
<dbReference type="InterPro" id="IPR001002">
    <property type="entry name" value="Chitin-bd_1"/>
</dbReference>
<dbReference type="InterPro" id="IPR029070">
    <property type="entry name" value="Chitinase_insertion_sf"/>
</dbReference>
<dbReference type="CDD" id="cd00035">
    <property type="entry name" value="ChtBD1"/>
    <property type="match status" value="1"/>
</dbReference>
<evidence type="ECO:0000259" key="16">
    <source>
        <dbReference type="PROSITE" id="PS50941"/>
    </source>
</evidence>
<dbReference type="GO" id="GO:0008843">
    <property type="term" value="F:endochitinase activity"/>
    <property type="evidence" value="ECO:0007669"/>
    <property type="project" value="UniProtKB-EC"/>
</dbReference>
<evidence type="ECO:0000256" key="9">
    <source>
        <dbReference type="ARBA" id="ARBA00023157"/>
    </source>
</evidence>
<dbReference type="FunFam" id="3.10.50.10:FF:000001">
    <property type="entry name" value="Chitinase 3-like 1"/>
    <property type="match status" value="1"/>
</dbReference>
<accession>A0A066XLI9</accession>
<evidence type="ECO:0000256" key="8">
    <source>
        <dbReference type="ARBA" id="ARBA00023024"/>
    </source>
</evidence>
<keyword evidence="10" id="KW-0119">Carbohydrate metabolism</keyword>
<dbReference type="Gene3D" id="3.10.50.10">
    <property type="match status" value="1"/>
</dbReference>
<feature type="disulfide bond" evidence="13">
    <location>
        <begin position="187"/>
        <end position="191"/>
    </location>
</feature>
<evidence type="ECO:0000313" key="19">
    <source>
        <dbReference type="Proteomes" id="UP000027238"/>
    </source>
</evidence>
<dbReference type="InterPro" id="IPR050314">
    <property type="entry name" value="Glycosyl_Hydrlase_18"/>
</dbReference>
<dbReference type="Gene3D" id="3.20.20.80">
    <property type="entry name" value="Glycosidases"/>
    <property type="match status" value="1"/>
</dbReference>
<evidence type="ECO:0000256" key="2">
    <source>
        <dbReference type="ARBA" id="ARBA00004613"/>
    </source>
</evidence>
<evidence type="ECO:0000259" key="17">
    <source>
        <dbReference type="PROSITE" id="PS51910"/>
    </source>
</evidence>
<dbReference type="PANTHER" id="PTHR11177">
    <property type="entry name" value="CHITINASE"/>
    <property type="match status" value="1"/>
</dbReference>
<dbReference type="SMART" id="SM00270">
    <property type="entry name" value="ChtBD1"/>
    <property type="match status" value="1"/>
</dbReference>
<comment type="similarity">
    <text evidence="3">Belongs to the glycosyl hydrolase 18 family. Chitinase class V subfamily.</text>
</comment>
<dbReference type="PROSITE" id="PS51910">
    <property type="entry name" value="GH18_2"/>
    <property type="match status" value="1"/>
</dbReference>
<dbReference type="Gene3D" id="3.30.60.10">
    <property type="entry name" value="Endochitinase-like"/>
    <property type="match status" value="1"/>
</dbReference>
<dbReference type="InterPro" id="IPR018371">
    <property type="entry name" value="Chitin-binding_1_CS"/>
</dbReference>
<dbReference type="SUPFAM" id="SSF54556">
    <property type="entry name" value="Chitinase insertion domain"/>
    <property type="match status" value="1"/>
</dbReference>
<name>A0A066XLI9_COLSU</name>
<feature type="chain" id="PRO_5001630375" description="chitinase" evidence="15">
    <location>
        <begin position="31"/>
        <end position="1756"/>
    </location>
</feature>
<evidence type="ECO:0000256" key="13">
    <source>
        <dbReference type="PROSITE-ProRule" id="PRU00261"/>
    </source>
</evidence>
<dbReference type="InterPro" id="IPR001223">
    <property type="entry name" value="Glyco_hydro18_cat"/>
</dbReference>
<feature type="domain" description="GH18" evidence="17">
    <location>
        <begin position="205"/>
        <end position="560"/>
    </location>
</feature>
<dbReference type="GO" id="GO:0006032">
    <property type="term" value="P:chitin catabolic process"/>
    <property type="evidence" value="ECO:0007669"/>
    <property type="project" value="UniProtKB-KW"/>
</dbReference>
<comment type="caution">
    <text evidence="18">The sequence shown here is derived from an EMBL/GenBank/DDBJ whole genome shotgun (WGS) entry which is preliminary data.</text>
</comment>
<keyword evidence="5" id="KW-0964">Secreted</keyword>
<evidence type="ECO:0000256" key="7">
    <source>
        <dbReference type="ARBA" id="ARBA00022801"/>
    </source>
</evidence>
<feature type="disulfide bond" evidence="13">
    <location>
        <begin position="158"/>
        <end position="170"/>
    </location>
</feature>
<evidence type="ECO:0000256" key="6">
    <source>
        <dbReference type="ARBA" id="ARBA00022669"/>
    </source>
</evidence>
<feature type="domain" description="Chitin-binding type-1" evidence="16">
    <location>
        <begin position="144"/>
        <end position="193"/>
    </location>
</feature>
<dbReference type="eggNOG" id="KOG2806">
    <property type="taxonomic scope" value="Eukaryota"/>
</dbReference>
<feature type="signal peptide" evidence="15">
    <location>
        <begin position="1"/>
        <end position="30"/>
    </location>
</feature>
<dbReference type="EC" id="3.2.1.14" evidence="4"/>
<evidence type="ECO:0000256" key="4">
    <source>
        <dbReference type="ARBA" id="ARBA00012729"/>
    </source>
</evidence>
<keyword evidence="9 13" id="KW-1015">Disulfide bond</keyword>
<gene>
    <name evidence="18" type="ORF">CSUB01_07237</name>
</gene>
<evidence type="ECO:0000256" key="3">
    <source>
        <dbReference type="ARBA" id="ARBA00008682"/>
    </source>
</evidence>
<evidence type="ECO:0000256" key="11">
    <source>
        <dbReference type="ARBA" id="ARBA00023295"/>
    </source>
</evidence>
<reference evidence="19" key="1">
    <citation type="journal article" date="2014" name="Genome Announc.">
        <title>Draft genome sequence of Colletotrichum sublineola, a destructive pathogen of cultivated sorghum.</title>
        <authorList>
            <person name="Baroncelli R."/>
            <person name="Sanz-Martin J.M."/>
            <person name="Rech G.E."/>
            <person name="Sukno S.A."/>
            <person name="Thon M.R."/>
        </authorList>
    </citation>
    <scope>NUCLEOTIDE SEQUENCE [LARGE SCALE GENOMIC DNA]</scope>
    <source>
        <strain evidence="19">TX430BB</strain>
    </source>
</reference>
<dbReference type="GO" id="GO:0005576">
    <property type="term" value="C:extracellular region"/>
    <property type="evidence" value="ECO:0007669"/>
    <property type="project" value="UniProtKB-SubCell"/>
</dbReference>
<dbReference type="GO" id="GO:0000272">
    <property type="term" value="P:polysaccharide catabolic process"/>
    <property type="evidence" value="ECO:0007669"/>
    <property type="project" value="UniProtKB-KW"/>
</dbReference>
<dbReference type="STRING" id="1173701.A0A066XLI9"/>
<evidence type="ECO:0000256" key="1">
    <source>
        <dbReference type="ARBA" id="ARBA00000822"/>
    </source>
</evidence>
<dbReference type="InterPro" id="IPR011583">
    <property type="entry name" value="Chitinase_II/V-like_cat"/>
</dbReference>
<dbReference type="InterPro" id="IPR036861">
    <property type="entry name" value="Endochitinase-like_sf"/>
</dbReference>
<comment type="subcellular location">
    <subcellularLocation>
        <location evidence="2">Secreted</location>
    </subcellularLocation>
</comment>
<evidence type="ECO:0000256" key="10">
    <source>
        <dbReference type="ARBA" id="ARBA00023277"/>
    </source>
</evidence>
<dbReference type="SMART" id="SM00636">
    <property type="entry name" value="Glyco_18"/>
    <property type="match status" value="1"/>
</dbReference>
<keyword evidence="11 14" id="KW-0326">Glycosidase</keyword>
<dbReference type="OMA" id="ALTHLMF"/>
<evidence type="ECO:0000256" key="12">
    <source>
        <dbReference type="ARBA" id="ARBA00023326"/>
    </source>
</evidence>
<dbReference type="PANTHER" id="PTHR11177:SF397">
    <property type="entry name" value="CHITINASE"/>
    <property type="match status" value="1"/>
</dbReference>
<dbReference type="OrthoDB" id="73875at2759"/>
<dbReference type="PROSITE" id="PS01095">
    <property type="entry name" value="GH18_1"/>
    <property type="match status" value="1"/>
</dbReference>
<evidence type="ECO:0000256" key="5">
    <source>
        <dbReference type="ARBA" id="ARBA00022525"/>
    </source>
</evidence>